<accession>A0A8S2QZF6</accession>
<dbReference type="EMBL" id="CAJOBJ010009263">
    <property type="protein sequence ID" value="CAF4133731.1"/>
    <property type="molecule type" value="Genomic_DNA"/>
</dbReference>
<name>A0A8S2QZF6_9BILA</name>
<reference evidence="1" key="1">
    <citation type="submission" date="2021-02" db="EMBL/GenBank/DDBJ databases">
        <authorList>
            <person name="Nowell W R."/>
        </authorList>
    </citation>
    <scope>NUCLEOTIDE SEQUENCE</scope>
</reference>
<comment type="caution">
    <text evidence="1">The sequence shown here is derived from an EMBL/GenBank/DDBJ whole genome shotgun (WGS) entry which is preliminary data.</text>
</comment>
<evidence type="ECO:0000313" key="1">
    <source>
        <dbReference type="EMBL" id="CAF4133731.1"/>
    </source>
</evidence>
<dbReference type="AlphaFoldDB" id="A0A8S2QZF6"/>
<gene>
    <name evidence="1" type="ORF">GIL414_LOCUS18657</name>
</gene>
<sequence length="420" mass="48760">MTENTVVELNQDVGCYLLRFIDGIDAINFIEAVNDSRQFRSIAKTSDYHFIQMIKVFCGHSRILLPRAPFEDCTNEYEIDDEQFILLSKRYYDTIEPSIRLCIHPCFSTEGFTKLCEVYQTSLFSCYSRLLPLNTVCYNYNADFGLFDYEWYGHTIGAERLLNDYEKRCSELATGRFLSDAWLRAIDFSKWAIVGGCVLNALCRLPFSDTKQQDVNLVYYANDILDFKKSIDVTVNNLHKLVSQDLCNEIKVERIPGTPEYNVFLPCHVRLKFTWAAIGNSKNPLSHILHSFDMDICQIAFTGDKIVSTFPFLQALATKSFIVYSLHARSPKHLCTRIAKYCNRGFNLLEAVNFDGEFDSLMEQEEIPLYRVEHLTYIDDDGEIQFATKEFHRSFINNVDTFRLQEKFMHMVCPQLLQYA</sequence>
<evidence type="ECO:0000313" key="2">
    <source>
        <dbReference type="Proteomes" id="UP000681720"/>
    </source>
</evidence>
<protein>
    <submittedName>
        <fullName evidence="1">Uncharacterized protein</fullName>
    </submittedName>
</protein>
<dbReference type="Proteomes" id="UP000681720">
    <property type="component" value="Unassembled WGS sequence"/>
</dbReference>
<proteinExistence type="predicted"/>
<organism evidence="1 2">
    <name type="scientific">Rotaria magnacalcarata</name>
    <dbReference type="NCBI Taxonomy" id="392030"/>
    <lineage>
        <taxon>Eukaryota</taxon>
        <taxon>Metazoa</taxon>
        <taxon>Spiralia</taxon>
        <taxon>Gnathifera</taxon>
        <taxon>Rotifera</taxon>
        <taxon>Eurotatoria</taxon>
        <taxon>Bdelloidea</taxon>
        <taxon>Philodinida</taxon>
        <taxon>Philodinidae</taxon>
        <taxon>Rotaria</taxon>
    </lineage>
</organism>